<comment type="caution">
    <text evidence="1">The sequence shown here is derived from an EMBL/GenBank/DDBJ whole genome shotgun (WGS) entry which is preliminary data.</text>
</comment>
<dbReference type="EMBL" id="BART01010679">
    <property type="protein sequence ID" value="GAG89896.1"/>
    <property type="molecule type" value="Genomic_DNA"/>
</dbReference>
<name>X1D097_9ZZZZ</name>
<feature type="non-terminal residue" evidence="1">
    <location>
        <position position="99"/>
    </location>
</feature>
<reference evidence="1" key="1">
    <citation type="journal article" date="2014" name="Front. Microbiol.">
        <title>High frequency of phylogenetically diverse reductive dehalogenase-homologous genes in deep subseafloor sedimentary metagenomes.</title>
        <authorList>
            <person name="Kawai M."/>
            <person name="Futagami T."/>
            <person name="Toyoda A."/>
            <person name="Takaki Y."/>
            <person name="Nishi S."/>
            <person name="Hori S."/>
            <person name="Arai W."/>
            <person name="Tsubouchi T."/>
            <person name="Morono Y."/>
            <person name="Uchiyama I."/>
            <person name="Ito T."/>
            <person name="Fujiyama A."/>
            <person name="Inagaki F."/>
            <person name="Takami H."/>
        </authorList>
    </citation>
    <scope>NUCLEOTIDE SEQUENCE</scope>
    <source>
        <strain evidence="1">Expedition CK06-06</strain>
    </source>
</reference>
<sequence>MAAAPISWSDYDDDEDEIAFSEAEIFFELNNTDGDLGVHALIDGDPWDHMEIEDPKERRMLNVRVSGRLRRQGLTEIFFESAEPTFDELTPKRFFRRFP</sequence>
<dbReference type="AlphaFoldDB" id="X1D097"/>
<proteinExistence type="predicted"/>
<accession>X1D097</accession>
<evidence type="ECO:0000313" key="1">
    <source>
        <dbReference type="EMBL" id="GAG89896.1"/>
    </source>
</evidence>
<gene>
    <name evidence="1" type="ORF">S01H4_23103</name>
</gene>
<organism evidence="1">
    <name type="scientific">marine sediment metagenome</name>
    <dbReference type="NCBI Taxonomy" id="412755"/>
    <lineage>
        <taxon>unclassified sequences</taxon>
        <taxon>metagenomes</taxon>
        <taxon>ecological metagenomes</taxon>
    </lineage>
</organism>
<protein>
    <submittedName>
        <fullName evidence="1">Uncharacterized protein</fullName>
    </submittedName>
</protein>